<dbReference type="RefSeq" id="WP_012888739.1">
    <property type="nucleotide sequence ID" value="NC_013595.1"/>
</dbReference>
<dbReference type="KEGG" id="sro:Sros_2006"/>
<keyword evidence="3" id="KW-1185">Reference proteome</keyword>
<proteinExistence type="predicted"/>
<accession>D2AW41</accession>
<reference evidence="2 3" key="1">
    <citation type="journal article" date="2010" name="Stand. Genomic Sci.">
        <title>Complete genome sequence of Streptosporangium roseum type strain (NI 9100).</title>
        <authorList>
            <person name="Nolan M."/>
            <person name="Sikorski J."/>
            <person name="Jando M."/>
            <person name="Lucas S."/>
            <person name="Lapidus A."/>
            <person name="Glavina Del Rio T."/>
            <person name="Chen F."/>
            <person name="Tice H."/>
            <person name="Pitluck S."/>
            <person name="Cheng J.F."/>
            <person name="Chertkov O."/>
            <person name="Sims D."/>
            <person name="Meincke L."/>
            <person name="Brettin T."/>
            <person name="Han C."/>
            <person name="Detter J.C."/>
            <person name="Bruce D."/>
            <person name="Goodwin L."/>
            <person name="Land M."/>
            <person name="Hauser L."/>
            <person name="Chang Y.J."/>
            <person name="Jeffries C.D."/>
            <person name="Ivanova N."/>
            <person name="Mavromatis K."/>
            <person name="Mikhailova N."/>
            <person name="Chen A."/>
            <person name="Palaniappan K."/>
            <person name="Chain P."/>
            <person name="Rohde M."/>
            <person name="Goker M."/>
            <person name="Bristow J."/>
            <person name="Eisen J.A."/>
            <person name="Markowitz V."/>
            <person name="Hugenholtz P."/>
            <person name="Kyrpides N.C."/>
            <person name="Klenk H.P."/>
        </authorList>
    </citation>
    <scope>NUCLEOTIDE SEQUENCE [LARGE SCALE GENOMIC DNA]</scope>
    <source>
        <strain evidence="3">ATCC 12428 / DSM 43021 / JCM 3005 / NI 9100</strain>
    </source>
</reference>
<evidence type="ECO:0000313" key="2">
    <source>
        <dbReference type="EMBL" id="ACZ84994.1"/>
    </source>
</evidence>
<protein>
    <submittedName>
        <fullName evidence="2">Uncharacterized protein</fullName>
    </submittedName>
</protein>
<dbReference type="STRING" id="479432.Sros_2006"/>
<organism evidence="2 3">
    <name type="scientific">Streptosporangium roseum (strain ATCC 12428 / DSM 43021 / JCM 3005 / KCTC 9067 / NCIMB 10171 / NRRL 2505 / NI 9100)</name>
    <dbReference type="NCBI Taxonomy" id="479432"/>
    <lineage>
        <taxon>Bacteria</taxon>
        <taxon>Bacillati</taxon>
        <taxon>Actinomycetota</taxon>
        <taxon>Actinomycetes</taxon>
        <taxon>Streptosporangiales</taxon>
        <taxon>Streptosporangiaceae</taxon>
        <taxon>Streptosporangium</taxon>
    </lineage>
</organism>
<sequence length="46" mass="5609">MSERQRIGEQGGQAEIARRMRHSPYPQKYGDAWDRRFLRMPIEKLY</sequence>
<feature type="region of interest" description="Disordered" evidence="1">
    <location>
        <begin position="1"/>
        <end position="21"/>
    </location>
</feature>
<dbReference type="EMBL" id="CP001814">
    <property type="protein sequence ID" value="ACZ84994.1"/>
    <property type="molecule type" value="Genomic_DNA"/>
</dbReference>
<evidence type="ECO:0000256" key="1">
    <source>
        <dbReference type="SAM" id="MobiDB-lite"/>
    </source>
</evidence>
<name>D2AW41_STRRD</name>
<gene>
    <name evidence="2" type="ordered locus">Sros_2006</name>
</gene>
<evidence type="ECO:0000313" key="3">
    <source>
        <dbReference type="Proteomes" id="UP000002029"/>
    </source>
</evidence>
<dbReference type="Proteomes" id="UP000002029">
    <property type="component" value="Chromosome"/>
</dbReference>
<dbReference type="AlphaFoldDB" id="D2AW41"/>
<dbReference type="HOGENOM" id="CLU_3189695_0_0_11"/>